<gene>
    <name evidence="2" type="ORF">CRI94_04035</name>
</gene>
<dbReference type="RefSeq" id="WP_098074396.1">
    <property type="nucleotide sequence ID" value="NZ_PDEQ01000002.1"/>
</dbReference>
<dbReference type="Gene3D" id="1.20.1260.10">
    <property type="match status" value="1"/>
</dbReference>
<dbReference type="PANTHER" id="PTHR30565">
    <property type="entry name" value="PROTEIN YCIF"/>
    <property type="match status" value="1"/>
</dbReference>
<sequence>MTVANLEDLFIEQVRDLYNAETQVQKTYERWSNAAQSQQLKTLLSDRIEQASRRMNRLQQICNAMNVEPTGEKCHGMEGLLKEGTEYIQESEPTAVRDAGLIADAQRVEHYGIAGYGCAHTYAERLGMDEAAQALENNLDESSEIDQRMTNLAKGLLNPKAEPSTA</sequence>
<dbReference type="EMBL" id="PDEQ01000002">
    <property type="protein sequence ID" value="PEN14217.1"/>
    <property type="molecule type" value="Genomic_DNA"/>
</dbReference>
<evidence type="ECO:0000313" key="2">
    <source>
        <dbReference type="EMBL" id="PEN14217.1"/>
    </source>
</evidence>
<keyword evidence="3" id="KW-1185">Reference proteome</keyword>
<dbReference type="InterPro" id="IPR009078">
    <property type="entry name" value="Ferritin-like_SF"/>
</dbReference>
<dbReference type="AlphaFoldDB" id="A0A2A8D086"/>
<dbReference type="CDD" id="cd07909">
    <property type="entry name" value="YciF"/>
    <property type="match status" value="1"/>
</dbReference>
<feature type="coiled-coil region" evidence="1">
    <location>
        <begin position="41"/>
        <end position="68"/>
    </location>
</feature>
<dbReference type="InterPro" id="IPR047114">
    <property type="entry name" value="YciF"/>
</dbReference>
<dbReference type="PANTHER" id="PTHR30565:SF9">
    <property type="entry name" value="PROTEIN YCIF"/>
    <property type="match status" value="1"/>
</dbReference>
<keyword evidence="1" id="KW-0175">Coiled coil</keyword>
<dbReference type="InterPro" id="IPR010287">
    <property type="entry name" value="DUF892_YciF-like"/>
</dbReference>
<comment type="caution">
    <text evidence="2">The sequence shown here is derived from an EMBL/GenBank/DDBJ whole genome shotgun (WGS) entry which is preliminary data.</text>
</comment>
<evidence type="ECO:0000313" key="3">
    <source>
        <dbReference type="Proteomes" id="UP000220102"/>
    </source>
</evidence>
<accession>A0A2A8D086</accession>
<name>A0A2A8D086_9BACT</name>
<dbReference type="OrthoDB" id="9795056at2"/>
<dbReference type="Pfam" id="PF05974">
    <property type="entry name" value="DUF892"/>
    <property type="match status" value="1"/>
</dbReference>
<reference evidence="2 3" key="1">
    <citation type="submission" date="2017-10" db="EMBL/GenBank/DDBJ databases">
        <title>Draft genome of Longibacter Salinarum.</title>
        <authorList>
            <person name="Goh K.M."/>
            <person name="Shamsir M.S."/>
            <person name="Lim S.W."/>
        </authorList>
    </citation>
    <scope>NUCLEOTIDE SEQUENCE [LARGE SCALE GENOMIC DNA]</scope>
    <source>
        <strain evidence="2 3">KCTC 52045</strain>
    </source>
</reference>
<dbReference type="SUPFAM" id="SSF47240">
    <property type="entry name" value="Ferritin-like"/>
    <property type="match status" value="1"/>
</dbReference>
<proteinExistence type="predicted"/>
<organism evidence="2 3">
    <name type="scientific">Longibacter salinarum</name>
    <dbReference type="NCBI Taxonomy" id="1850348"/>
    <lineage>
        <taxon>Bacteria</taxon>
        <taxon>Pseudomonadati</taxon>
        <taxon>Rhodothermota</taxon>
        <taxon>Rhodothermia</taxon>
        <taxon>Rhodothermales</taxon>
        <taxon>Salisaetaceae</taxon>
        <taxon>Longibacter</taxon>
    </lineage>
</organism>
<evidence type="ECO:0000256" key="1">
    <source>
        <dbReference type="SAM" id="Coils"/>
    </source>
</evidence>
<dbReference type="InterPro" id="IPR012347">
    <property type="entry name" value="Ferritin-like"/>
</dbReference>
<protein>
    <submittedName>
        <fullName evidence="2">Uncharacterized protein</fullName>
    </submittedName>
</protein>
<dbReference type="Proteomes" id="UP000220102">
    <property type="component" value="Unassembled WGS sequence"/>
</dbReference>